<keyword evidence="4" id="KW-0653">Protein transport</keyword>
<keyword evidence="4" id="KW-0813">Transport</keyword>
<dbReference type="GO" id="GO:0016887">
    <property type="term" value="F:ATP hydrolysis activity"/>
    <property type="evidence" value="ECO:0007669"/>
    <property type="project" value="InterPro"/>
</dbReference>
<evidence type="ECO:0000313" key="7">
    <source>
        <dbReference type="EMBL" id="KAG0566817.1"/>
    </source>
</evidence>
<name>A0A8T0H829_CERPU</name>
<gene>
    <name evidence="6" type="ORF">KC19_7G087900</name>
    <name evidence="7" type="ORF">KC19_7G089800</name>
</gene>
<evidence type="ECO:0000256" key="3">
    <source>
        <dbReference type="ARBA" id="ARBA00022840"/>
    </source>
</evidence>
<dbReference type="AlphaFoldDB" id="A0A8T0H829"/>
<comment type="subcellular location">
    <subcellularLocation>
        <location evidence="4">Cytoplasm</location>
    </subcellularLocation>
</comment>
<dbReference type="GO" id="GO:0006891">
    <property type="term" value="P:intra-Golgi vesicle-mediated transport"/>
    <property type="evidence" value="ECO:0007669"/>
    <property type="project" value="TreeGrafter"/>
</dbReference>
<dbReference type="SUPFAM" id="SSF52540">
    <property type="entry name" value="P-loop containing nucleoside triphosphate hydrolases"/>
    <property type="match status" value="1"/>
</dbReference>
<keyword evidence="4" id="KW-0378">Hydrolase</keyword>
<dbReference type="InterPro" id="IPR027417">
    <property type="entry name" value="P-loop_NTPase"/>
</dbReference>
<dbReference type="Proteomes" id="UP000822688">
    <property type="component" value="Chromosome 7"/>
</dbReference>
<dbReference type="EMBL" id="CM026428">
    <property type="protein sequence ID" value="KAG0566817.1"/>
    <property type="molecule type" value="Genomic_DNA"/>
</dbReference>
<keyword evidence="4" id="KW-0963">Cytoplasm</keyword>
<dbReference type="InterPro" id="IPR003593">
    <property type="entry name" value="AAA+_ATPase"/>
</dbReference>
<dbReference type="Gene3D" id="3.40.50.300">
    <property type="entry name" value="P-loop containing nucleotide triphosphate hydrolases"/>
    <property type="match status" value="1"/>
</dbReference>
<sequence length="279" mass="30802">MDLGEVTGMDLGEVTGMDLGEVTGMALGEVTGMALGEVTGMLRIEALSGFLRKGELLVKQLKTVDTPLMTCLLGGPPHTGKSTIAAKIAIDSGFSIETVSAETMVGLQESTKVSRIVEVFEDAYKSPFSIIILDDIERLIEYVPIGPRRFSNLILQTLLVLVKRNPPKGKKLLVIGTTSCERAIVEDMGFLKAFNVHFEVPTLKPTDMVEVLKQQNFFYSWDIDNAVEALGSEIPIKRLLKLMEMAILGKECNDADAIREGRQKIDIYHFYDCVRVFEP</sequence>
<organism evidence="7 8">
    <name type="scientific">Ceratodon purpureus</name>
    <name type="common">Fire moss</name>
    <name type="synonym">Dicranum purpureum</name>
    <dbReference type="NCBI Taxonomy" id="3225"/>
    <lineage>
        <taxon>Eukaryota</taxon>
        <taxon>Viridiplantae</taxon>
        <taxon>Streptophyta</taxon>
        <taxon>Embryophyta</taxon>
        <taxon>Bryophyta</taxon>
        <taxon>Bryophytina</taxon>
        <taxon>Bryopsida</taxon>
        <taxon>Dicranidae</taxon>
        <taxon>Pseudoditrichales</taxon>
        <taxon>Ditrichaceae</taxon>
        <taxon>Ceratodon</taxon>
    </lineage>
</organism>
<keyword evidence="2 4" id="KW-0547">Nucleotide-binding</keyword>
<evidence type="ECO:0000313" key="8">
    <source>
        <dbReference type="Proteomes" id="UP000822688"/>
    </source>
</evidence>
<keyword evidence="8" id="KW-1185">Reference proteome</keyword>
<dbReference type="Pfam" id="PF00004">
    <property type="entry name" value="AAA"/>
    <property type="match status" value="1"/>
</dbReference>
<dbReference type="EC" id="3.6.4.6" evidence="4"/>
<reference evidence="7" key="1">
    <citation type="submission" date="2020-06" db="EMBL/GenBank/DDBJ databases">
        <title>WGS assembly of Ceratodon purpureus strain R40.</title>
        <authorList>
            <person name="Carey S.B."/>
            <person name="Jenkins J."/>
            <person name="Shu S."/>
            <person name="Lovell J.T."/>
            <person name="Sreedasyam A."/>
            <person name="Maumus F."/>
            <person name="Tiley G.P."/>
            <person name="Fernandez-Pozo N."/>
            <person name="Barry K."/>
            <person name="Chen C."/>
            <person name="Wang M."/>
            <person name="Lipzen A."/>
            <person name="Daum C."/>
            <person name="Saski C.A."/>
            <person name="Payton A.C."/>
            <person name="Mcbreen J.C."/>
            <person name="Conrad R.E."/>
            <person name="Kollar L.M."/>
            <person name="Olsson S."/>
            <person name="Huttunen S."/>
            <person name="Landis J.B."/>
            <person name="Wickett N.J."/>
            <person name="Johnson M.G."/>
            <person name="Rensing S.A."/>
            <person name="Grimwood J."/>
            <person name="Schmutz J."/>
            <person name="Mcdaniel S.F."/>
        </authorList>
    </citation>
    <scope>NUCLEOTIDE SEQUENCE</scope>
    <source>
        <strain evidence="7">R40</strain>
    </source>
</reference>
<dbReference type="GO" id="GO:0005795">
    <property type="term" value="C:Golgi stack"/>
    <property type="evidence" value="ECO:0007669"/>
    <property type="project" value="TreeGrafter"/>
</dbReference>
<evidence type="ECO:0000256" key="1">
    <source>
        <dbReference type="ARBA" id="ARBA00006914"/>
    </source>
</evidence>
<dbReference type="PANTHER" id="PTHR23078:SF3">
    <property type="entry name" value="VESICLE-FUSING ATPASE"/>
    <property type="match status" value="1"/>
</dbReference>
<keyword evidence="4" id="KW-0479">Metal-binding</keyword>
<dbReference type="InterPro" id="IPR003959">
    <property type="entry name" value="ATPase_AAA_core"/>
</dbReference>
<dbReference type="GO" id="GO:0046872">
    <property type="term" value="F:metal ion binding"/>
    <property type="evidence" value="ECO:0007669"/>
    <property type="project" value="UniProtKB-UniRule"/>
</dbReference>
<dbReference type="EMBL" id="CM026428">
    <property type="protein sequence ID" value="KAG0566788.1"/>
    <property type="molecule type" value="Genomic_DNA"/>
</dbReference>
<feature type="domain" description="AAA+ ATPase" evidence="5">
    <location>
        <begin position="67"/>
        <end position="189"/>
    </location>
</feature>
<comment type="function">
    <text evidence="4">Required for vesicle-mediated transport. Catalyzes the fusion of transport vesicles within the Golgi cisternae. Is also required for transport from the endoplasmic reticulum to the Golgi stack. Seems to function as a fusion protein required for the delivery of cargo proteins to all compartments of the Golgi stack independent of vesicle origin.</text>
</comment>
<dbReference type="PANTHER" id="PTHR23078">
    <property type="entry name" value="VESICULAR-FUSION PROTEIN NSF"/>
    <property type="match status" value="1"/>
</dbReference>
<keyword evidence="4" id="KW-0931">ER-Golgi transport</keyword>
<protein>
    <recommendedName>
        <fullName evidence="4">Vesicle-fusing ATPase</fullName>
        <ecNumber evidence="4">3.6.4.6</ecNumber>
    </recommendedName>
</protein>
<dbReference type="InterPro" id="IPR039812">
    <property type="entry name" value="Vesicle-fus_ATPase"/>
</dbReference>
<dbReference type="GO" id="GO:0043001">
    <property type="term" value="P:Golgi to plasma membrane protein transport"/>
    <property type="evidence" value="ECO:0007669"/>
    <property type="project" value="TreeGrafter"/>
</dbReference>
<accession>A0A8T0H829</accession>
<evidence type="ECO:0000259" key="5">
    <source>
        <dbReference type="SMART" id="SM00382"/>
    </source>
</evidence>
<evidence type="ECO:0000256" key="2">
    <source>
        <dbReference type="ARBA" id="ARBA00022741"/>
    </source>
</evidence>
<evidence type="ECO:0000313" key="6">
    <source>
        <dbReference type="EMBL" id="KAG0566788.1"/>
    </source>
</evidence>
<dbReference type="CDD" id="cd00009">
    <property type="entry name" value="AAA"/>
    <property type="match status" value="1"/>
</dbReference>
<proteinExistence type="inferred from homology"/>
<comment type="caution">
    <text evidence="7">The sequence shown here is derived from an EMBL/GenBank/DDBJ whole genome shotgun (WGS) entry which is preliminary data.</text>
</comment>
<dbReference type="SMART" id="SM00382">
    <property type="entry name" value="AAA"/>
    <property type="match status" value="1"/>
</dbReference>
<dbReference type="GO" id="GO:0035494">
    <property type="term" value="P:SNARE complex disassembly"/>
    <property type="evidence" value="ECO:0007669"/>
    <property type="project" value="InterPro"/>
</dbReference>
<dbReference type="FunFam" id="3.40.50.300:FF:000166">
    <property type="entry name" value="vesicle-fusing ATPase isoform X1"/>
    <property type="match status" value="1"/>
</dbReference>
<dbReference type="GO" id="GO:0005524">
    <property type="term" value="F:ATP binding"/>
    <property type="evidence" value="ECO:0007669"/>
    <property type="project" value="UniProtKB-UniRule"/>
</dbReference>
<comment type="cofactor">
    <cofactor evidence="4">
        <name>Mg(2+)</name>
        <dbReference type="ChEBI" id="CHEBI:18420"/>
    </cofactor>
    <text evidence="4">Binds 1 Mg(2+) ion per subunit.</text>
</comment>
<keyword evidence="3 4" id="KW-0067">ATP-binding</keyword>
<comment type="catalytic activity">
    <reaction evidence="4">
        <text>ATP + H2O = ADP + phosphate + H(+)</text>
        <dbReference type="Rhea" id="RHEA:13065"/>
        <dbReference type="ChEBI" id="CHEBI:15377"/>
        <dbReference type="ChEBI" id="CHEBI:15378"/>
        <dbReference type="ChEBI" id="CHEBI:30616"/>
        <dbReference type="ChEBI" id="CHEBI:43474"/>
        <dbReference type="ChEBI" id="CHEBI:456216"/>
        <dbReference type="EC" id="3.6.4.6"/>
    </reaction>
</comment>
<comment type="similarity">
    <text evidence="1 4">Belongs to the AAA ATPase family.</text>
</comment>
<evidence type="ECO:0000256" key="4">
    <source>
        <dbReference type="RuleBase" id="RU367045"/>
    </source>
</evidence>
<keyword evidence="4" id="KW-0460">Magnesium</keyword>